<dbReference type="GO" id="GO:0034220">
    <property type="term" value="P:monoatomic ion transmembrane transport"/>
    <property type="evidence" value="ECO:0007669"/>
    <property type="project" value="InterPro"/>
</dbReference>
<evidence type="ECO:0000256" key="9">
    <source>
        <dbReference type="ARBA" id="ARBA00023136"/>
    </source>
</evidence>
<evidence type="ECO:0000256" key="8">
    <source>
        <dbReference type="ARBA" id="ARBA00023114"/>
    </source>
</evidence>
<proteinExistence type="predicted"/>
<dbReference type="Proteomes" id="UP000450676">
    <property type="component" value="Unassembled WGS sequence"/>
</dbReference>
<comment type="caution">
    <text evidence="13">The sequence shown here is derived from an EMBL/GenBank/DDBJ whole genome shotgun (WGS) entry which is preliminary data.</text>
</comment>
<comment type="subcellular location">
    <subcellularLocation>
        <location evidence="1">Cell outer membrane</location>
        <topology evidence="1">Multi-pass membrane protein</topology>
    </subcellularLocation>
</comment>
<evidence type="ECO:0000313" key="13">
    <source>
        <dbReference type="EMBL" id="MYN06675.1"/>
    </source>
</evidence>
<dbReference type="SUPFAM" id="SSF56935">
    <property type="entry name" value="Porins"/>
    <property type="match status" value="1"/>
</dbReference>
<dbReference type="AlphaFoldDB" id="A0A7X4H8L3"/>
<evidence type="ECO:0000256" key="10">
    <source>
        <dbReference type="ARBA" id="ARBA00023237"/>
    </source>
</evidence>
<keyword evidence="8" id="KW-0626">Porin</keyword>
<dbReference type="Gene3D" id="2.40.160.10">
    <property type="entry name" value="Porin"/>
    <property type="match status" value="1"/>
</dbReference>
<gene>
    <name evidence="13" type="ORF">GTP77_04920</name>
</gene>
<keyword evidence="7" id="KW-0406">Ion transport</keyword>
<name>A0A7X4H8L3_9BURK</name>
<dbReference type="Pfam" id="PF13609">
    <property type="entry name" value="Porin_4"/>
    <property type="match status" value="1"/>
</dbReference>
<dbReference type="PANTHER" id="PTHR34501">
    <property type="entry name" value="PROTEIN YDDL-RELATED"/>
    <property type="match status" value="1"/>
</dbReference>
<dbReference type="InterPro" id="IPR001702">
    <property type="entry name" value="Porin_Gram-ve"/>
</dbReference>
<evidence type="ECO:0000256" key="7">
    <source>
        <dbReference type="ARBA" id="ARBA00023065"/>
    </source>
</evidence>
<evidence type="ECO:0000256" key="5">
    <source>
        <dbReference type="ARBA" id="ARBA00022692"/>
    </source>
</evidence>
<keyword evidence="6 11" id="KW-0732">Signal</keyword>
<keyword evidence="3" id="KW-0813">Transport</keyword>
<dbReference type="PRINTS" id="PR00184">
    <property type="entry name" value="NEISSPPORIN"/>
</dbReference>
<dbReference type="CDD" id="cd00342">
    <property type="entry name" value="gram_neg_porins"/>
    <property type="match status" value="1"/>
</dbReference>
<keyword evidence="5" id="KW-0812">Transmembrane</keyword>
<evidence type="ECO:0000256" key="3">
    <source>
        <dbReference type="ARBA" id="ARBA00022448"/>
    </source>
</evidence>
<feature type="chain" id="PRO_5031469120" evidence="11">
    <location>
        <begin position="23"/>
        <end position="357"/>
    </location>
</feature>
<dbReference type="GO" id="GO:0009279">
    <property type="term" value="C:cell outer membrane"/>
    <property type="evidence" value="ECO:0007669"/>
    <property type="project" value="UniProtKB-SubCell"/>
</dbReference>
<keyword evidence="9" id="KW-0472">Membrane</keyword>
<protein>
    <submittedName>
        <fullName evidence="13">Porin</fullName>
    </submittedName>
</protein>
<evidence type="ECO:0000256" key="1">
    <source>
        <dbReference type="ARBA" id="ARBA00004571"/>
    </source>
</evidence>
<evidence type="ECO:0000313" key="14">
    <source>
        <dbReference type="Proteomes" id="UP000450676"/>
    </source>
</evidence>
<evidence type="ECO:0000256" key="6">
    <source>
        <dbReference type="ARBA" id="ARBA00022729"/>
    </source>
</evidence>
<reference evidence="13 14" key="1">
    <citation type="submission" date="2019-12" db="EMBL/GenBank/DDBJ databases">
        <title>Novel species isolated from a subtropical stream in China.</title>
        <authorList>
            <person name="Lu H."/>
        </authorList>
    </citation>
    <scope>NUCLEOTIDE SEQUENCE [LARGE SCALE GENOMIC DNA]</scope>
    <source>
        <strain evidence="13 14">FT127W</strain>
    </source>
</reference>
<dbReference type="PANTHER" id="PTHR34501:SF9">
    <property type="entry name" value="MAJOR OUTER MEMBRANE PROTEIN P.IA"/>
    <property type="match status" value="1"/>
</dbReference>
<keyword evidence="4" id="KW-1134">Transmembrane beta strand</keyword>
<dbReference type="EMBL" id="WWCU01000003">
    <property type="protein sequence ID" value="MYN06675.1"/>
    <property type="molecule type" value="Genomic_DNA"/>
</dbReference>
<dbReference type="GO" id="GO:0015288">
    <property type="term" value="F:porin activity"/>
    <property type="evidence" value="ECO:0007669"/>
    <property type="project" value="UniProtKB-KW"/>
</dbReference>
<sequence length="357" mass="37434">MKKHIYAAAATVAAITGGAAQAQSNVTVYGSLDAGVAYVSNLNGQSTVRVDQGTMQPDRFGFRGVEDLGGGLKAVFQLEGGFATDTGASINASKIFNRTSMVGLSGNFGSVTLGNMPDIVFDYAGKLSNGFQLTNFYLFHPGNLDTLANTYQFTNAVRYTSPSMNGLTVSAMVGMGEQPGDSSKGRNTSAGASYVNGPLRLALAYSKQNDRAAGYAGTFLGTLGLGNAGTVFNSLTTWAAGGGYKVGDWRLNALYTQNTVDLPASSFKQKNADLGAAWNYNPLNTLNLGFTNSKLGGAKYNQFSIGNAYALSKRSEFYVQAAYQKASGTARFALQNNTGAADGKNQLVTTVGVHHSF</sequence>
<keyword evidence="10" id="KW-0998">Cell outer membrane</keyword>
<dbReference type="InterPro" id="IPR050298">
    <property type="entry name" value="Gram-neg_bact_OMP"/>
</dbReference>
<accession>A0A7X4H8L3</accession>
<comment type="subunit">
    <text evidence="2">Homotrimer.</text>
</comment>
<keyword evidence="14" id="KW-1185">Reference proteome</keyword>
<feature type="signal peptide" evidence="11">
    <location>
        <begin position="1"/>
        <end position="22"/>
    </location>
</feature>
<evidence type="ECO:0000256" key="4">
    <source>
        <dbReference type="ARBA" id="ARBA00022452"/>
    </source>
</evidence>
<feature type="domain" description="Porin" evidence="12">
    <location>
        <begin position="9"/>
        <end position="328"/>
    </location>
</feature>
<evidence type="ECO:0000259" key="12">
    <source>
        <dbReference type="Pfam" id="PF13609"/>
    </source>
</evidence>
<evidence type="ECO:0000256" key="11">
    <source>
        <dbReference type="SAM" id="SignalP"/>
    </source>
</evidence>
<dbReference type="InterPro" id="IPR033900">
    <property type="entry name" value="Gram_neg_porin_domain"/>
</dbReference>
<dbReference type="InterPro" id="IPR002299">
    <property type="entry name" value="Porin_Neis"/>
</dbReference>
<dbReference type="InterPro" id="IPR023614">
    <property type="entry name" value="Porin_dom_sf"/>
</dbReference>
<dbReference type="GO" id="GO:0046930">
    <property type="term" value="C:pore complex"/>
    <property type="evidence" value="ECO:0007669"/>
    <property type="project" value="UniProtKB-KW"/>
</dbReference>
<evidence type="ECO:0000256" key="2">
    <source>
        <dbReference type="ARBA" id="ARBA00011233"/>
    </source>
</evidence>
<dbReference type="RefSeq" id="WP_161071052.1">
    <property type="nucleotide sequence ID" value="NZ_WWCU01000003.1"/>
</dbReference>
<organism evidence="13 14">
    <name type="scientific">Pseudoduganella aquatica</name>
    <dbReference type="NCBI Taxonomy" id="2660641"/>
    <lineage>
        <taxon>Bacteria</taxon>
        <taxon>Pseudomonadati</taxon>
        <taxon>Pseudomonadota</taxon>
        <taxon>Betaproteobacteria</taxon>
        <taxon>Burkholderiales</taxon>
        <taxon>Oxalobacteraceae</taxon>
        <taxon>Telluria group</taxon>
        <taxon>Pseudoduganella</taxon>
    </lineage>
</organism>
<dbReference type="PRINTS" id="PR00182">
    <property type="entry name" value="ECOLNEIPORIN"/>
</dbReference>